<name>A0A0A9B9B5_ARUDO</name>
<sequence length="18" mass="1898">MLSCAEETKVQTSGVVTD</sequence>
<reference evidence="1" key="2">
    <citation type="journal article" date="2015" name="Data Brief">
        <title>Shoot transcriptome of the giant reed, Arundo donax.</title>
        <authorList>
            <person name="Barrero R.A."/>
            <person name="Guerrero F.D."/>
            <person name="Moolhuijzen P."/>
            <person name="Goolsby J.A."/>
            <person name="Tidwell J."/>
            <person name="Bellgard S.E."/>
            <person name="Bellgard M.I."/>
        </authorList>
    </citation>
    <scope>NUCLEOTIDE SEQUENCE</scope>
    <source>
        <tissue evidence="1">Shoot tissue taken approximately 20 cm above the soil surface</tissue>
    </source>
</reference>
<protein>
    <submittedName>
        <fullName evidence="1">Uncharacterized protein</fullName>
    </submittedName>
</protein>
<dbReference type="AlphaFoldDB" id="A0A0A9B9B5"/>
<proteinExistence type="predicted"/>
<accession>A0A0A9B9B5</accession>
<reference evidence="1" key="1">
    <citation type="submission" date="2014-09" db="EMBL/GenBank/DDBJ databases">
        <authorList>
            <person name="Magalhaes I.L.F."/>
            <person name="Oliveira U."/>
            <person name="Santos F.R."/>
            <person name="Vidigal T.H.D.A."/>
            <person name="Brescovit A.D."/>
            <person name="Santos A.J."/>
        </authorList>
    </citation>
    <scope>NUCLEOTIDE SEQUENCE</scope>
    <source>
        <tissue evidence="1">Shoot tissue taken approximately 20 cm above the soil surface</tissue>
    </source>
</reference>
<dbReference type="EMBL" id="GBRH01242003">
    <property type="protein sequence ID" value="JAD55892.1"/>
    <property type="molecule type" value="Transcribed_RNA"/>
</dbReference>
<evidence type="ECO:0000313" key="1">
    <source>
        <dbReference type="EMBL" id="JAD55892.1"/>
    </source>
</evidence>
<organism evidence="1">
    <name type="scientific">Arundo donax</name>
    <name type="common">Giant reed</name>
    <name type="synonym">Donax arundinaceus</name>
    <dbReference type="NCBI Taxonomy" id="35708"/>
    <lineage>
        <taxon>Eukaryota</taxon>
        <taxon>Viridiplantae</taxon>
        <taxon>Streptophyta</taxon>
        <taxon>Embryophyta</taxon>
        <taxon>Tracheophyta</taxon>
        <taxon>Spermatophyta</taxon>
        <taxon>Magnoliopsida</taxon>
        <taxon>Liliopsida</taxon>
        <taxon>Poales</taxon>
        <taxon>Poaceae</taxon>
        <taxon>PACMAD clade</taxon>
        <taxon>Arundinoideae</taxon>
        <taxon>Arundineae</taxon>
        <taxon>Arundo</taxon>
    </lineage>
</organism>